<keyword evidence="1" id="KW-0732">Signal</keyword>
<dbReference type="OrthoDB" id="6380971at2759"/>
<protein>
    <submittedName>
        <fullName evidence="2">Jg18557 protein</fullName>
    </submittedName>
</protein>
<sequence length="85" mass="9106">MRVALIFAIALGVVYAGPLASDENFSLEQIETAIGERNGPIESAILNLLESLRELMVKGTDTIPPLDPLVVGRIHLDDNTLPIPG</sequence>
<feature type="signal peptide" evidence="1">
    <location>
        <begin position="1"/>
        <end position="16"/>
    </location>
</feature>
<gene>
    <name evidence="2" type="primary">jg18557</name>
    <name evidence="2" type="ORF">PAEG_LOCUS7069</name>
</gene>
<keyword evidence="3" id="KW-1185">Reference proteome</keyword>
<organism evidence="2 3">
    <name type="scientific">Pararge aegeria aegeria</name>
    <dbReference type="NCBI Taxonomy" id="348720"/>
    <lineage>
        <taxon>Eukaryota</taxon>
        <taxon>Metazoa</taxon>
        <taxon>Ecdysozoa</taxon>
        <taxon>Arthropoda</taxon>
        <taxon>Hexapoda</taxon>
        <taxon>Insecta</taxon>
        <taxon>Pterygota</taxon>
        <taxon>Neoptera</taxon>
        <taxon>Endopterygota</taxon>
        <taxon>Lepidoptera</taxon>
        <taxon>Glossata</taxon>
        <taxon>Ditrysia</taxon>
        <taxon>Papilionoidea</taxon>
        <taxon>Nymphalidae</taxon>
        <taxon>Satyrinae</taxon>
        <taxon>Satyrini</taxon>
        <taxon>Parargina</taxon>
        <taxon>Pararge</taxon>
    </lineage>
</organism>
<evidence type="ECO:0000313" key="3">
    <source>
        <dbReference type="Proteomes" id="UP000838756"/>
    </source>
</evidence>
<accession>A0A8S4QVG1</accession>
<comment type="caution">
    <text evidence="2">The sequence shown here is derived from an EMBL/GenBank/DDBJ whole genome shotgun (WGS) entry which is preliminary data.</text>
</comment>
<name>A0A8S4QVG1_9NEOP</name>
<reference evidence="2" key="1">
    <citation type="submission" date="2022-03" db="EMBL/GenBank/DDBJ databases">
        <authorList>
            <person name="Lindestad O."/>
        </authorList>
    </citation>
    <scope>NUCLEOTIDE SEQUENCE</scope>
</reference>
<evidence type="ECO:0000313" key="2">
    <source>
        <dbReference type="EMBL" id="CAH2226363.1"/>
    </source>
</evidence>
<proteinExistence type="predicted"/>
<dbReference type="Proteomes" id="UP000838756">
    <property type="component" value="Unassembled WGS sequence"/>
</dbReference>
<evidence type="ECO:0000256" key="1">
    <source>
        <dbReference type="SAM" id="SignalP"/>
    </source>
</evidence>
<dbReference type="AlphaFoldDB" id="A0A8S4QVG1"/>
<feature type="chain" id="PRO_5035755839" evidence="1">
    <location>
        <begin position="17"/>
        <end position="85"/>
    </location>
</feature>
<dbReference type="EMBL" id="CAKXAJ010021163">
    <property type="protein sequence ID" value="CAH2226363.1"/>
    <property type="molecule type" value="Genomic_DNA"/>
</dbReference>